<gene>
    <name evidence="1" type="ORF">HPULCUR_002962</name>
</gene>
<accession>A0ABP9XS07</accession>
<organism evidence="1 2">
    <name type="scientific">Helicostylum pulchrum</name>
    <dbReference type="NCBI Taxonomy" id="562976"/>
    <lineage>
        <taxon>Eukaryota</taxon>
        <taxon>Fungi</taxon>
        <taxon>Fungi incertae sedis</taxon>
        <taxon>Mucoromycota</taxon>
        <taxon>Mucoromycotina</taxon>
        <taxon>Mucoromycetes</taxon>
        <taxon>Mucorales</taxon>
        <taxon>Mucorineae</taxon>
        <taxon>Mucoraceae</taxon>
        <taxon>Helicostylum</taxon>
    </lineage>
</organism>
<evidence type="ECO:0000313" key="2">
    <source>
        <dbReference type="Proteomes" id="UP001476247"/>
    </source>
</evidence>
<name>A0ABP9XS07_9FUNG</name>
<evidence type="ECO:0000313" key="1">
    <source>
        <dbReference type="EMBL" id="GAA5797574.1"/>
    </source>
</evidence>
<dbReference type="EMBL" id="BAABUJ010000008">
    <property type="protein sequence ID" value="GAA5797574.1"/>
    <property type="molecule type" value="Genomic_DNA"/>
</dbReference>
<proteinExistence type="predicted"/>
<reference evidence="1 2" key="1">
    <citation type="submission" date="2024-04" db="EMBL/GenBank/DDBJ databases">
        <title>genome sequences of Mucor flavus KT1a and Helicostylum pulchrum KT1b strains isolation_sourced from the surface of a dry-aged beef.</title>
        <authorList>
            <person name="Toyotome T."/>
            <person name="Hosono M."/>
            <person name="Torimaru M."/>
            <person name="Fukuda K."/>
            <person name="Mikami N."/>
        </authorList>
    </citation>
    <scope>NUCLEOTIDE SEQUENCE [LARGE SCALE GENOMIC DNA]</scope>
    <source>
        <strain evidence="1 2">KT1b</strain>
    </source>
</reference>
<keyword evidence="2" id="KW-1185">Reference proteome</keyword>
<sequence length="98" mass="11239">MQQDVKIEVFNQNLEIDRPRTRAHIKQETEDSKEYLKSALYPPVKIESRSLDISKSKSIQFHGITLPGPGDIIQNVDDNPFLLHLATAHNKNKQEDTD</sequence>
<dbReference type="Proteomes" id="UP001476247">
    <property type="component" value="Unassembled WGS sequence"/>
</dbReference>
<comment type="caution">
    <text evidence="1">The sequence shown here is derived from an EMBL/GenBank/DDBJ whole genome shotgun (WGS) entry which is preliminary data.</text>
</comment>
<protein>
    <submittedName>
        <fullName evidence="1">Uncharacterized protein</fullName>
    </submittedName>
</protein>